<keyword evidence="1 3" id="KW-0004">4Fe-4S</keyword>
<dbReference type="InterPro" id="IPR024924">
    <property type="entry name" value="7-CO-7-deazaguanine_synth-like"/>
</dbReference>
<feature type="binding site" evidence="3">
    <location>
        <position position="69"/>
    </location>
    <ligand>
        <name>[4Fe-4S] cluster</name>
        <dbReference type="ChEBI" id="CHEBI:49883"/>
        <note>4Fe-4S-S-AdoMet</note>
    </ligand>
</feature>
<dbReference type="PANTHER" id="PTHR42836:SF1">
    <property type="entry name" value="7-CARBOXY-7-DEAZAGUANINE SYNTHASE"/>
    <property type="match status" value="1"/>
</dbReference>
<evidence type="ECO:0000313" key="4">
    <source>
        <dbReference type="EMBL" id="MFD1187846.1"/>
    </source>
</evidence>
<keyword evidence="3" id="KW-0949">S-adenosyl-L-methionine</keyword>
<comment type="catalytic activity">
    <reaction evidence="3">
        <text>6-carboxy-5,6,7,8-tetrahydropterin + H(+) = 7-carboxy-7-carbaguanine + NH4(+)</text>
        <dbReference type="Rhea" id="RHEA:27974"/>
        <dbReference type="ChEBI" id="CHEBI:15378"/>
        <dbReference type="ChEBI" id="CHEBI:28938"/>
        <dbReference type="ChEBI" id="CHEBI:61032"/>
        <dbReference type="ChEBI" id="CHEBI:61036"/>
        <dbReference type="EC" id="4.3.99.3"/>
    </reaction>
</comment>
<keyword evidence="2 3" id="KW-0456">Lyase</keyword>
<keyword evidence="3" id="KW-0479">Metal-binding</keyword>
<keyword evidence="3" id="KW-0671">Queuosine biosynthesis</keyword>
<dbReference type="PANTHER" id="PTHR42836">
    <property type="entry name" value="7-CARBOXY-7-DEAZAGUANINE SYNTHASE"/>
    <property type="match status" value="1"/>
</dbReference>
<comment type="subunit">
    <text evidence="3">Homodimer.</text>
</comment>
<comment type="cofactor">
    <cofactor evidence="3">
        <name>Mg(2+)</name>
        <dbReference type="ChEBI" id="CHEBI:18420"/>
    </cofactor>
</comment>
<feature type="binding site" evidence="3">
    <location>
        <begin position="161"/>
        <end position="163"/>
    </location>
    <ligand>
        <name>S-adenosyl-L-methionine</name>
        <dbReference type="ChEBI" id="CHEBI:59789"/>
    </ligand>
</feature>
<feature type="binding site" evidence="3">
    <location>
        <position position="48"/>
    </location>
    <ligand>
        <name>[4Fe-4S] cluster</name>
        <dbReference type="ChEBI" id="CHEBI:49883"/>
        <note>4Fe-4S-S-AdoMet</note>
    </ligand>
</feature>
<dbReference type="Proteomes" id="UP001597094">
    <property type="component" value="Unassembled WGS sequence"/>
</dbReference>
<evidence type="ECO:0000256" key="3">
    <source>
        <dbReference type="HAMAP-Rule" id="MF_00917"/>
    </source>
</evidence>
<dbReference type="EC" id="4.3.99.3" evidence="3"/>
<reference evidence="5" key="1">
    <citation type="journal article" date="2019" name="Int. J. Syst. Evol. Microbiol.">
        <title>The Global Catalogue of Microorganisms (GCM) 10K type strain sequencing project: providing services to taxonomists for standard genome sequencing and annotation.</title>
        <authorList>
            <consortium name="The Broad Institute Genomics Platform"/>
            <consortium name="The Broad Institute Genome Sequencing Center for Infectious Disease"/>
            <person name="Wu L."/>
            <person name="Ma J."/>
        </authorList>
    </citation>
    <scope>NUCLEOTIDE SEQUENCE [LARGE SCALE GENOMIC DNA]</scope>
    <source>
        <strain evidence="5">JCM 31319</strain>
    </source>
</reference>
<keyword evidence="5" id="KW-1185">Reference proteome</keyword>
<evidence type="ECO:0000313" key="5">
    <source>
        <dbReference type="Proteomes" id="UP001597094"/>
    </source>
</evidence>
<dbReference type="InterPro" id="IPR013785">
    <property type="entry name" value="Aldolase_TIM"/>
</dbReference>
<keyword evidence="3" id="KW-0411">Iron-sulfur</keyword>
<dbReference type="Gene3D" id="3.20.20.70">
    <property type="entry name" value="Aldolase class I"/>
    <property type="match status" value="1"/>
</dbReference>
<feature type="binding site" evidence="3">
    <location>
        <position position="44"/>
    </location>
    <ligand>
        <name>substrate</name>
    </ligand>
</feature>
<evidence type="ECO:0000256" key="1">
    <source>
        <dbReference type="ARBA" id="ARBA00022485"/>
    </source>
</evidence>
<feature type="binding site" evidence="3">
    <location>
        <position position="73"/>
    </location>
    <ligand>
        <name>[4Fe-4S] cluster</name>
        <dbReference type="ChEBI" id="CHEBI:49883"/>
        <note>4Fe-4S-S-AdoMet</note>
    </ligand>
</feature>
<dbReference type="SUPFAM" id="SSF102114">
    <property type="entry name" value="Radical SAM enzymes"/>
    <property type="match status" value="1"/>
</dbReference>
<keyword evidence="3" id="KW-0408">Iron</keyword>
<comment type="function">
    <text evidence="3">Catalyzes the complex heterocyclic radical-mediated conversion of 6-carboxy-5,6,7,8-tetrahydropterin (CPH4) to 7-carboxy-7-deazaguanine (CDG), a step common to the biosynthetic pathways of all 7-deazapurine-containing compounds.</text>
</comment>
<comment type="similarity">
    <text evidence="3">Belongs to the radical SAM superfamily. 7-carboxy-7-deazaguanine synthase family.</text>
</comment>
<accession>A0ABW3SUL6</accession>
<protein>
    <recommendedName>
        <fullName evidence="3">7-carboxy-7-deazaguanine synthase</fullName>
        <shortName evidence="3">CDG synthase</shortName>
        <ecNumber evidence="3">4.3.99.3</ecNumber>
    </recommendedName>
    <alternativeName>
        <fullName evidence="3">Queuosine biosynthesis protein QueE</fullName>
    </alternativeName>
</protein>
<feature type="binding site" evidence="3">
    <location>
        <begin position="212"/>
        <end position="215"/>
    </location>
    <ligand>
        <name>S-adenosyl-L-methionine</name>
        <dbReference type="ChEBI" id="CHEBI:59789"/>
    </ligand>
</feature>
<name>A0ABW3SUL6_9BACT</name>
<dbReference type="RefSeq" id="WP_377530288.1">
    <property type="nucleotide sequence ID" value="NZ_JBHTLD010000182.1"/>
</dbReference>
<proteinExistence type="inferred from homology"/>
<comment type="cofactor">
    <cofactor evidence="3">
        <name>S-adenosyl-L-methionine</name>
        <dbReference type="ChEBI" id="CHEBI:59789"/>
    </cofactor>
    <text evidence="3">Binds 1 S-adenosyl-L-methionine per subunit.</text>
</comment>
<dbReference type="InterPro" id="IPR058240">
    <property type="entry name" value="rSAM_sf"/>
</dbReference>
<dbReference type="PIRSF" id="PIRSF000370">
    <property type="entry name" value="QueE"/>
    <property type="match status" value="1"/>
</dbReference>
<dbReference type="HAMAP" id="MF_00917">
    <property type="entry name" value="QueE"/>
    <property type="match status" value="1"/>
</dbReference>
<evidence type="ECO:0000256" key="2">
    <source>
        <dbReference type="ARBA" id="ARBA00023239"/>
    </source>
</evidence>
<keyword evidence="3" id="KW-0460">Magnesium</keyword>
<comment type="caution">
    <text evidence="3">Lacks conserved residue(s) required for the propagation of feature annotation.</text>
</comment>
<comment type="pathway">
    <text evidence="3">Purine metabolism; 7-cyano-7-deazaguanine biosynthesis.</text>
</comment>
<sequence>MAKLGKGLKVEVKSTIEKTYRVKSVWKTLQGEGLFAGRPAIFVRMVGCNLWSGYENTRERDAIRTGANCPMWCDTDFTKEGSKNYSAFELAQEMRGEGGDINFCVITGGEPLLHIDAQLVEALHQANFFIAIETNGTVSLQESCWDEERAKLLTPDWIVCSPKLPQEQLTLEYFDELKLVLPDYHPENYNEFTQRQRQNDVQSRKLPLLWLQPEDGNRLQLATQLSINYALENPDWRVSVQTHKILNVE</sequence>
<comment type="caution">
    <text evidence="4">The sequence shown here is derived from an EMBL/GenBank/DDBJ whole genome shotgun (WGS) entry which is preliminary data.</text>
</comment>
<comment type="cofactor">
    <cofactor evidence="3">
        <name>[4Fe-4S] cluster</name>
        <dbReference type="ChEBI" id="CHEBI:49883"/>
    </cofactor>
    <text evidence="3">Binds 1 [4Fe-4S] cluster. The cluster is coordinated with 3 cysteines and an exchangeable S-adenosyl-L-methionine.</text>
</comment>
<feature type="binding site" evidence="3">
    <location>
        <position position="107"/>
    </location>
    <ligand>
        <name>substrate</name>
    </ligand>
</feature>
<dbReference type="EMBL" id="JBHTLD010000182">
    <property type="protein sequence ID" value="MFD1187846.1"/>
    <property type="molecule type" value="Genomic_DNA"/>
</dbReference>
<feature type="binding site" evidence="3">
    <location>
        <position position="109"/>
    </location>
    <ligand>
        <name>S-adenosyl-L-methionine</name>
        <dbReference type="ChEBI" id="CHEBI:59789"/>
    </ligand>
</feature>
<organism evidence="4 5">
    <name type="scientific">Pontibacter rugosus</name>
    <dbReference type="NCBI Taxonomy" id="1745966"/>
    <lineage>
        <taxon>Bacteria</taxon>
        <taxon>Pseudomonadati</taxon>
        <taxon>Bacteroidota</taxon>
        <taxon>Cytophagia</taxon>
        <taxon>Cytophagales</taxon>
        <taxon>Hymenobacteraceae</taxon>
        <taxon>Pontibacter</taxon>
    </lineage>
</organism>
<gene>
    <name evidence="3" type="primary">queE</name>
    <name evidence="4" type="ORF">ACFQ2O_16640</name>
</gene>
<feature type="binding site" evidence="3">
    <location>
        <begin position="72"/>
        <end position="74"/>
    </location>
    <ligand>
        <name>S-adenosyl-L-methionine</name>
        <dbReference type="ChEBI" id="CHEBI:59789"/>
    </ligand>
</feature>
<feature type="binding site" evidence="3">
    <location>
        <position position="75"/>
    </location>
    <ligand>
        <name>Mg(2+)</name>
        <dbReference type="ChEBI" id="CHEBI:18420"/>
    </ligand>
</feature>
<feature type="binding site" evidence="3">
    <location>
        <begin position="29"/>
        <end position="31"/>
    </location>
    <ligand>
        <name>substrate</name>
    </ligand>
</feature>